<dbReference type="InterPro" id="IPR043118">
    <property type="entry name" value="Restrct_endonuc_II_SfiI_dom1"/>
</dbReference>
<evidence type="ECO:0008006" key="3">
    <source>
        <dbReference type="Google" id="ProtNLM"/>
    </source>
</evidence>
<dbReference type="AlphaFoldDB" id="G2LLU0"/>
<dbReference type="REBASE" id="40653">
    <property type="entry name" value="CthBORF505P"/>
</dbReference>
<dbReference type="InterPro" id="IPR021580">
    <property type="entry name" value="Restrct_endonuc_II_SfiI"/>
</dbReference>
<dbReference type="HOGENOM" id="CLU_1154805_0_0_0"/>
<dbReference type="Gene3D" id="3.40.600.40">
    <property type="match status" value="1"/>
</dbReference>
<dbReference type="EMBL" id="CP002515">
    <property type="protein sequence ID" value="AEP13502.1"/>
    <property type="molecule type" value="Genomic_DNA"/>
</dbReference>
<protein>
    <recommendedName>
        <fullName evidence="3">Type II restriction endonuclease</fullName>
    </recommendedName>
</protein>
<proteinExistence type="predicted"/>
<evidence type="ECO:0000313" key="1">
    <source>
        <dbReference type="EMBL" id="AEP13502.1"/>
    </source>
</evidence>
<keyword evidence="2" id="KW-1185">Reference proteome</keyword>
<dbReference type="InterPro" id="IPR043117">
    <property type="entry name" value="Restrct_endonuc_II_SfiI_dom2"/>
</dbReference>
<accession>G2LLU0</accession>
<dbReference type="STRING" id="981222.Cabther_B0504"/>
<dbReference type="Proteomes" id="UP000006791">
    <property type="component" value="Chromosome 2"/>
</dbReference>
<reference evidence="1 2" key="1">
    <citation type="journal article" date="2012" name="Environ. Microbiol.">
        <title>Complete genome of Candidatus Chloracidobacterium thermophilum, a chlorophyll-based photoheterotroph belonging to the phylum Acidobacteria.</title>
        <authorList>
            <person name="Garcia Costas A.M."/>
            <person name="Liu Z."/>
            <person name="Tomsho L.P."/>
            <person name="Schuster S.C."/>
            <person name="Ward D.M."/>
            <person name="Bryant D.A."/>
        </authorList>
    </citation>
    <scope>NUCLEOTIDE SEQUENCE [LARGE SCALE GENOMIC DNA]</scope>
    <source>
        <strain evidence="1 2">B</strain>
    </source>
</reference>
<dbReference type="Gene3D" id="2.40.50.610">
    <property type="entry name" value="Type II restriction enzyme SfiI, DNA-recognition domain"/>
    <property type="match status" value="1"/>
</dbReference>
<organism evidence="1 2">
    <name type="scientific">Chloracidobacterium thermophilum (strain B)</name>
    <dbReference type="NCBI Taxonomy" id="981222"/>
    <lineage>
        <taxon>Bacteria</taxon>
        <taxon>Pseudomonadati</taxon>
        <taxon>Acidobacteriota</taxon>
        <taxon>Terriglobia</taxon>
        <taxon>Terriglobales</taxon>
        <taxon>Acidobacteriaceae</taxon>
        <taxon>Chloracidobacterium</taxon>
    </lineage>
</organism>
<dbReference type="KEGG" id="ctm:Cabther_B0504"/>
<gene>
    <name evidence="1" type="ordered locus">Cabther_B0504</name>
</gene>
<name>G2LLU0_CHLTF</name>
<dbReference type="Pfam" id="PF11487">
    <property type="entry name" value="RestrictionSfiI"/>
    <property type="match status" value="1"/>
</dbReference>
<sequence length="240" mass="27641">MTMLLKPEDLQQDLNRLEEIEKTTLRLVTQAIYDYREIALEIFREEGDLVSDIGEDITREALDRLGMPRIDQRLFGKVDYKRACYLFHPDYAIKQALFVDSKAEKVIGQGTATLQISQLSMVVKQIRSGQKVNVQGKMPTVITLRGETYLTTTLFVKYNYDEEESGVHTLKSIIVAAVPNGMLQDRYNPNPRNTIWIAGRNAPSRGEEFRVRLSFSQLKRKAAWRVQTIPMPPKLFLWDS</sequence>
<evidence type="ECO:0000313" key="2">
    <source>
        <dbReference type="Proteomes" id="UP000006791"/>
    </source>
</evidence>